<dbReference type="STRING" id="1271860.SAMN05216174_10517"/>
<feature type="compositionally biased region" description="Low complexity" evidence="1">
    <location>
        <begin position="137"/>
        <end position="148"/>
    </location>
</feature>
<evidence type="ECO:0008006" key="4">
    <source>
        <dbReference type="Google" id="ProtNLM"/>
    </source>
</evidence>
<dbReference type="Proteomes" id="UP000199501">
    <property type="component" value="Unassembled WGS sequence"/>
</dbReference>
<dbReference type="EMBL" id="FMZZ01000005">
    <property type="protein sequence ID" value="SDC85713.1"/>
    <property type="molecule type" value="Genomic_DNA"/>
</dbReference>
<reference evidence="3" key="1">
    <citation type="submission" date="2016-10" db="EMBL/GenBank/DDBJ databases">
        <authorList>
            <person name="Varghese N."/>
            <person name="Submissions S."/>
        </authorList>
    </citation>
    <scope>NUCLEOTIDE SEQUENCE [LARGE SCALE GENOMIC DNA]</scope>
    <source>
        <strain evidence="3">IBRC-M 10403</strain>
    </source>
</reference>
<evidence type="ECO:0000313" key="2">
    <source>
        <dbReference type="EMBL" id="SDC85713.1"/>
    </source>
</evidence>
<dbReference type="AlphaFoldDB" id="A0A1G6Q022"/>
<evidence type="ECO:0000256" key="1">
    <source>
        <dbReference type="SAM" id="MobiDB-lite"/>
    </source>
</evidence>
<dbReference type="RefSeq" id="WP_091450096.1">
    <property type="nucleotide sequence ID" value="NZ_FMZZ01000005.1"/>
</dbReference>
<proteinExistence type="predicted"/>
<accession>A0A1G6Q022</accession>
<sequence length="148" mass="15694">MTSAFHSINASVGHIAGSGVSDMVGGARPSGDGGKFSFEPDEMRAIVKDWMDLALDYRRSMVDADQMGTVDPPGNEYASQYHAEAASASTQAYLDSLQEKADYCYSQAQKFQDALSDYLGVERENVRGLNSTDQSVSGPSAPSAPGGI</sequence>
<name>A0A1G6Q022_9PSEU</name>
<feature type="region of interest" description="Disordered" evidence="1">
    <location>
        <begin position="126"/>
        <end position="148"/>
    </location>
</feature>
<evidence type="ECO:0000313" key="3">
    <source>
        <dbReference type="Proteomes" id="UP000199501"/>
    </source>
</evidence>
<protein>
    <recommendedName>
        <fullName evidence="4">PE family protein</fullName>
    </recommendedName>
</protein>
<organism evidence="2 3">
    <name type="scientific">Actinokineospora iranica</name>
    <dbReference type="NCBI Taxonomy" id="1271860"/>
    <lineage>
        <taxon>Bacteria</taxon>
        <taxon>Bacillati</taxon>
        <taxon>Actinomycetota</taxon>
        <taxon>Actinomycetes</taxon>
        <taxon>Pseudonocardiales</taxon>
        <taxon>Pseudonocardiaceae</taxon>
        <taxon>Actinokineospora</taxon>
    </lineage>
</organism>
<keyword evidence="3" id="KW-1185">Reference proteome</keyword>
<gene>
    <name evidence="2" type="ORF">SAMN05216174_10517</name>
</gene>
<dbReference type="OrthoDB" id="3698749at2"/>